<feature type="compositionally biased region" description="Basic and acidic residues" evidence="1">
    <location>
        <begin position="255"/>
        <end position="268"/>
    </location>
</feature>
<keyword evidence="2" id="KW-1133">Transmembrane helix</keyword>
<feature type="chain" id="PRO_5012397983" description="DUF7728 domain-containing protein" evidence="3">
    <location>
        <begin position="19"/>
        <end position="372"/>
    </location>
</feature>
<dbReference type="Pfam" id="PF24854">
    <property type="entry name" value="DUF7728"/>
    <property type="match status" value="1"/>
</dbReference>
<keyword evidence="6" id="KW-1185">Reference proteome</keyword>
<name>A0A225AQ20_TALAT</name>
<feature type="transmembrane region" description="Helical" evidence="2">
    <location>
        <begin position="291"/>
        <end position="320"/>
    </location>
</feature>
<keyword evidence="2" id="KW-0812">Transmembrane</keyword>
<comment type="caution">
    <text evidence="5">The sequence shown here is derived from an EMBL/GenBank/DDBJ whole genome shotgun (WGS) entry which is preliminary data.</text>
</comment>
<evidence type="ECO:0000256" key="1">
    <source>
        <dbReference type="SAM" id="MobiDB-lite"/>
    </source>
</evidence>
<proteinExistence type="predicted"/>
<feature type="region of interest" description="Disordered" evidence="1">
    <location>
        <begin position="330"/>
        <end position="372"/>
    </location>
</feature>
<gene>
    <name evidence="5" type="ORF">UA08_07059</name>
</gene>
<feature type="region of interest" description="Disordered" evidence="1">
    <location>
        <begin position="233"/>
        <end position="277"/>
    </location>
</feature>
<accession>A0A225AQ20</accession>
<sequence length="372" mass="40966">MLFRSLVAASALSLGASAFLVVPETDHHHNLPVAHAIELEDARTETVQLACDDCPFPETGSDGVVTWTEATRSSLDLKFRAQDGSLYVNDARIFPVSPDTVEMVKAVQRRESDGQETENLNLGFALMAFPLAPPRDDMELLQIRFSPLDIDGHPAPLDTVSITVIQTAAGELFIIQTEVELPAGQDDHDSWKNCKGDIQCVRHLVFNRIRALVRSAQAHMMNLKSKLGLGIGCHGKPQAPPHHKPGHHRQGAGKFAEDDHEGDHEGHGHPHPHHHHNHGLRRTLFHIVRFILAPAILGILAGLTASAIGMLFGQAIVFLWMRYRRATSSRSTSSLEQGSASEKAVLMEEDLNEELPPYTDDDHAHAEYTDAK</sequence>
<evidence type="ECO:0000259" key="4">
    <source>
        <dbReference type="Pfam" id="PF24854"/>
    </source>
</evidence>
<evidence type="ECO:0000313" key="6">
    <source>
        <dbReference type="Proteomes" id="UP000214365"/>
    </source>
</evidence>
<dbReference type="PANTHER" id="PTHR40622:SF2">
    <property type="match status" value="1"/>
</dbReference>
<organism evidence="5 6">
    <name type="scientific">Talaromyces atroroseus</name>
    <dbReference type="NCBI Taxonomy" id="1441469"/>
    <lineage>
        <taxon>Eukaryota</taxon>
        <taxon>Fungi</taxon>
        <taxon>Dikarya</taxon>
        <taxon>Ascomycota</taxon>
        <taxon>Pezizomycotina</taxon>
        <taxon>Eurotiomycetes</taxon>
        <taxon>Eurotiomycetidae</taxon>
        <taxon>Eurotiales</taxon>
        <taxon>Trichocomaceae</taxon>
        <taxon>Talaromyces</taxon>
        <taxon>Talaromyces sect. Trachyspermi</taxon>
    </lineage>
</organism>
<protein>
    <recommendedName>
        <fullName evidence="4">DUF7728 domain-containing protein</fullName>
    </recommendedName>
</protein>
<feature type="compositionally biased region" description="Basic and acidic residues" evidence="1">
    <location>
        <begin position="360"/>
        <end position="372"/>
    </location>
</feature>
<reference evidence="5 6" key="1">
    <citation type="submission" date="2015-06" db="EMBL/GenBank/DDBJ databases">
        <title>Talaromyces atroroseus IBT 11181 draft genome.</title>
        <authorList>
            <person name="Rasmussen K.B."/>
            <person name="Rasmussen S."/>
            <person name="Petersen B."/>
            <person name="Sicheritz-Ponten T."/>
            <person name="Mortensen U.H."/>
            <person name="Thrane U."/>
        </authorList>
    </citation>
    <scope>NUCLEOTIDE SEQUENCE [LARGE SCALE GENOMIC DNA]</scope>
    <source>
        <strain evidence="5 6">IBT 11181</strain>
    </source>
</reference>
<feature type="domain" description="DUF7728" evidence="4">
    <location>
        <begin position="44"/>
        <end position="179"/>
    </location>
</feature>
<feature type="signal peptide" evidence="3">
    <location>
        <begin position="1"/>
        <end position="18"/>
    </location>
</feature>
<dbReference type="EMBL" id="LFMY01000011">
    <property type="protein sequence ID" value="OKL57699.1"/>
    <property type="molecule type" value="Genomic_DNA"/>
</dbReference>
<evidence type="ECO:0000256" key="3">
    <source>
        <dbReference type="SAM" id="SignalP"/>
    </source>
</evidence>
<dbReference type="PANTHER" id="PTHR40622">
    <property type="match status" value="1"/>
</dbReference>
<dbReference type="AlphaFoldDB" id="A0A225AQ20"/>
<keyword evidence="2" id="KW-0472">Membrane</keyword>
<evidence type="ECO:0000256" key="2">
    <source>
        <dbReference type="SAM" id="Phobius"/>
    </source>
</evidence>
<dbReference type="InterPro" id="IPR056145">
    <property type="entry name" value="DUF7728"/>
</dbReference>
<feature type="compositionally biased region" description="Basic residues" evidence="1">
    <location>
        <begin position="241"/>
        <end position="251"/>
    </location>
</feature>
<evidence type="ECO:0000313" key="5">
    <source>
        <dbReference type="EMBL" id="OKL57699.1"/>
    </source>
</evidence>
<keyword evidence="3" id="KW-0732">Signal</keyword>
<dbReference type="GeneID" id="31006815"/>
<dbReference type="OrthoDB" id="5409353at2759"/>
<dbReference type="Proteomes" id="UP000214365">
    <property type="component" value="Unassembled WGS sequence"/>
</dbReference>
<dbReference type="RefSeq" id="XP_020117820.1">
    <property type="nucleotide sequence ID" value="XM_020261958.1"/>
</dbReference>